<reference evidence="1 2" key="1">
    <citation type="submission" date="2014-11" db="EMBL/GenBank/DDBJ databases">
        <title>Genome sequence of Microbacterium mangrovi MUSC 115(T).</title>
        <authorList>
            <person name="Lee L.-H."/>
        </authorList>
    </citation>
    <scope>NUCLEOTIDE SEQUENCE [LARGE SCALE GENOMIC DNA]</scope>
    <source>
        <strain evidence="1 2">MUSC 115</strain>
    </source>
</reference>
<comment type="caution">
    <text evidence="1">The sequence shown here is derived from an EMBL/GenBank/DDBJ whole genome shotgun (WGS) entry which is preliminary data.</text>
</comment>
<keyword evidence="2" id="KW-1185">Reference proteome</keyword>
<dbReference type="Pfam" id="PF10604">
    <property type="entry name" value="Polyketide_cyc2"/>
    <property type="match status" value="1"/>
</dbReference>
<evidence type="ECO:0000313" key="1">
    <source>
        <dbReference type="EMBL" id="KHK95146.1"/>
    </source>
</evidence>
<dbReference type="RefSeq" id="WP_039403494.1">
    <property type="nucleotide sequence ID" value="NZ_JTDK01000027.1"/>
</dbReference>
<dbReference type="AlphaFoldDB" id="A0A0B2A0T3"/>
<evidence type="ECO:0008006" key="3">
    <source>
        <dbReference type="Google" id="ProtNLM"/>
    </source>
</evidence>
<dbReference type="EMBL" id="JTDK01000027">
    <property type="protein sequence ID" value="KHK95146.1"/>
    <property type="molecule type" value="Genomic_DNA"/>
</dbReference>
<sequence length="157" mass="17031">MGTSTRTITIDTRATPGAAFARLIDVQGLSAWLPRSSTFRGPGIPPTERHDYVDRTPIGDLAGRIVAAVPPERVEFFQATADGTLSIGIVYAIAPDGDGATVTRTGTITTAGRLRWLHPVIVAVTHRENRRTMKHLRIALDADAARDAWRFVASYPI</sequence>
<evidence type="ECO:0000313" key="2">
    <source>
        <dbReference type="Proteomes" id="UP000031030"/>
    </source>
</evidence>
<dbReference type="InterPro" id="IPR023393">
    <property type="entry name" value="START-like_dom_sf"/>
</dbReference>
<protein>
    <recommendedName>
        <fullName evidence="3">Polyketide cyclase</fullName>
    </recommendedName>
</protein>
<name>A0A0B2A0T3_9MICO</name>
<dbReference type="STRING" id="1348253.LK09_19745"/>
<dbReference type="Proteomes" id="UP000031030">
    <property type="component" value="Unassembled WGS sequence"/>
</dbReference>
<dbReference type="SUPFAM" id="SSF55961">
    <property type="entry name" value="Bet v1-like"/>
    <property type="match status" value="1"/>
</dbReference>
<accession>A0A0B2A0T3</accession>
<organism evidence="1 2">
    <name type="scientific">Microbacterium mangrovi</name>
    <dbReference type="NCBI Taxonomy" id="1348253"/>
    <lineage>
        <taxon>Bacteria</taxon>
        <taxon>Bacillati</taxon>
        <taxon>Actinomycetota</taxon>
        <taxon>Actinomycetes</taxon>
        <taxon>Micrococcales</taxon>
        <taxon>Microbacteriaceae</taxon>
        <taxon>Microbacterium</taxon>
    </lineage>
</organism>
<dbReference type="InterPro" id="IPR019587">
    <property type="entry name" value="Polyketide_cyclase/dehydratase"/>
</dbReference>
<dbReference type="Gene3D" id="3.30.530.20">
    <property type="match status" value="1"/>
</dbReference>
<proteinExistence type="predicted"/>
<gene>
    <name evidence="1" type="ORF">LK09_19745</name>
</gene>